<dbReference type="OrthoDB" id="5175656at2759"/>
<reference evidence="2 3" key="2">
    <citation type="journal article" date="2007" name="BMC Biol.">
        <title>A 100%-complete sequence reveals unusually simple genomic features in the hot-spring red alga Cyanidioschyzon merolae.</title>
        <authorList>
            <person name="Nozaki H."/>
            <person name="Takano H."/>
            <person name="Misumi O."/>
            <person name="Terasawa K."/>
            <person name="Matsuzaki M."/>
            <person name="Maruyama S."/>
            <person name="Nishida K."/>
            <person name="Yagisawa F."/>
            <person name="Yoshida Y."/>
            <person name="Fujiwara T."/>
            <person name="Takio S."/>
            <person name="Tamura K."/>
            <person name="Chung S.J."/>
            <person name="Nakamura S."/>
            <person name="Kuroiwa H."/>
            <person name="Tanaka K."/>
            <person name="Sato N."/>
            <person name="Kuroiwa T."/>
        </authorList>
    </citation>
    <scope>NUCLEOTIDE SEQUENCE [LARGE SCALE GENOMIC DNA]</scope>
    <source>
        <strain evidence="2 3">10D</strain>
    </source>
</reference>
<organism evidence="2 3">
    <name type="scientific">Cyanidioschyzon merolae (strain NIES-3377 / 10D)</name>
    <name type="common">Unicellular red alga</name>
    <dbReference type="NCBI Taxonomy" id="280699"/>
    <lineage>
        <taxon>Eukaryota</taxon>
        <taxon>Rhodophyta</taxon>
        <taxon>Bangiophyceae</taxon>
        <taxon>Cyanidiales</taxon>
        <taxon>Cyanidiaceae</taxon>
        <taxon>Cyanidioschyzon</taxon>
    </lineage>
</organism>
<evidence type="ECO:0000256" key="1">
    <source>
        <dbReference type="ARBA" id="ARBA00005705"/>
    </source>
</evidence>
<protein>
    <submittedName>
        <fullName evidence="2">Uncharacterized protein</fullName>
    </submittedName>
</protein>
<dbReference type="GO" id="GO:0006508">
    <property type="term" value="P:proteolysis"/>
    <property type="evidence" value="ECO:0007669"/>
    <property type="project" value="InterPro"/>
</dbReference>
<dbReference type="GO" id="GO:0016805">
    <property type="term" value="F:dipeptidase activity"/>
    <property type="evidence" value="ECO:0007669"/>
    <property type="project" value="InterPro"/>
</dbReference>
<name>M1UWY8_CYAM1</name>
<dbReference type="PANTHER" id="PTHR12994:SF17">
    <property type="entry name" value="LD30995P"/>
    <property type="match status" value="1"/>
</dbReference>
<dbReference type="Gramene" id="CMS226CT">
    <property type="protein sequence ID" value="CMS226CT"/>
    <property type="gene ID" value="CMS226C"/>
</dbReference>
<evidence type="ECO:0000313" key="2">
    <source>
        <dbReference type="EMBL" id="BAM82836.1"/>
    </source>
</evidence>
<dbReference type="PANTHER" id="PTHR12994">
    <property type="entry name" value="SECERNIN"/>
    <property type="match status" value="1"/>
</dbReference>
<reference evidence="2 3" key="1">
    <citation type="journal article" date="2004" name="Nature">
        <title>Genome sequence of the ultrasmall unicellular red alga Cyanidioschyzon merolae 10D.</title>
        <authorList>
            <person name="Matsuzaki M."/>
            <person name="Misumi O."/>
            <person name="Shin-i T."/>
            <person name="Maruyama S."/>
            <person name="Takahara M."/>
            <person name="Miyagishima S."/>
            <person name="Mori T."/>
            <person name="Nishida K."/>
            <person name="Yagisawa F."/>
            <person name="Nishida K."/>
            <person name="Yoshida Y."/>
            <person name="Nishimura Y."/>
            <person name="Nakao S."/>
            <person name="Kobayashi T."/>
            <person name="Momoyama Y."/>
            <person name="Higashiyama T."/>
            <person name="Minoda A."/>
            <person name="Sano M."/>
            <person name="Nomoto H."/>
            <person name="Oishi K."/>
            <person name="Hayashi H."/>
            <person name="Ohta F."/>
            <person name="Nishizaka S."/>
            <person name="Haga S."/>
            <person name="Miura S."/>
            <person name="Morishita T."/>
            <person name="Kabeya Y."/>
            <person name="Terasawa K."/>
            <person name="Suzuki Y."/>
            <person name="Ishii Y."/>
            <person name="Asakawa S."/>
            <person name="Takano H."/>
            <person name="Ohta N."/>
            <person name="Kuroiwa H."/>
            <person name="Tanaka K."/>
            <person name="Shimizu N."/>
            <person name="Sugano S."/>
            <person name="Sato N."/>
            <person name="Nozaki H."/>
            <person name="Ogasawara N."/>
            <person name="Kohara Y."/>
            <person name="Kuroiwa T."/>
        </authorList>
    </citation>
    <scope>NUCLEOTIDE SEQUENCE [LARGE SCALE GENOMIC DNA]</scope>
    <source>
        <strain evidence="2 3">10D</strain>
    </source>
</reference>
<dbReference type="GO" id="GO:0070004">
    <property type="term" value="F:cysteine-type exopeptidase activity"/>
    <property type="evidence" value="ECO:0007669"/>
    <property type="project" value="InterPro"/>
</dbReference>
<dbReference type="KEGG" id="cme:CYME_CMS226C"/>
<sequence>MGTPPEGQVTGECLTFLALRFGKTALHAAQLLSKIVDLLGVKAAARAAGTEWSPGFVLVDAHGAWLLETASGFWALSKTSKEICLYRDQLYIEEPLTYSTSLESLVAVGSSSSASGRGRINFRMLFHPTGAESSRDLNASVNRMKELKSRAALSPLDLASLIQMVREHDLPSSVLPEASDTQHTIRAGAFISVLTPDAPRRFHLFTCEHYTECAMFKPIFLDRAASSQISTVHASYLGETGTLHRRRRYALERKRLDLERTTVRVLQYRDQEERRCAYQPADICERLRFLEMICVEKALSVCGYSTSFMQAEHAALCRGFEQRLLQMGKKYFKMDTKMLYPTEVSQKDWPDLFQRYAEDTKESLFEKTLMREEYEYELFMLDGGDPLAQARRIRGLQLAPSPGEHFCMPIVRDIPEQPDASMPHVYVYKPDTRDSANAQNNAQ</sequence>
<dbReference type="RefSeq" id="XP_005538872.1">
    <property type="nucleotide sequence ID" value="XM_005538815.1"/>
</dbReference>
<dbReference type="HOGENOM" id="CLU_618747_0_0_1"/>
<dbReference type="EMBL" id="AP006501">
    <property type="protein sequence ID" value="BAM82836.1"/>
    <property type="molecule type" value="Genomic_DNA"/>
</dbReference>
<dbReference type="InterPro" id="IPR005322">
    <property type="entry name" value="Peptidase_C69"/>
</dbReference>
<proteinExistence type="inferred from homology"/>
<dbReference type="AlphaFoldDB" id="M1UWY8"/>
<dbReference type="GeneID" id="16997351"/>
<evidence type="ECO:0000313" key="3">
    <source>
        <dbReference type="Proteomes" id="UP000007014"/>
    </source>
</evidence>
<accession>M1UWY8</accession>
<dbReference type="Proteomes" id="UP000007014">
    <property type="component" value="Chromosome 19"/>
</dbReference>
<gene>
    <name evidence="2" type="ORF">CYME_CMS226C</name>
</gene>
<comment type="similarity">
    <text evidence="1">Belongs to the peptidase C69 family. Secernin subfamily.</text>
</comment>
<keyword evidence="3" id="KW-1185">Reference proteome</keyword>